<evidence type="ECO:0000256" key="1">
    <source>
        <dbReference type="SAM" id="Phobius"/>
    </source>
</evidence>
<keyword evidence="1" id="KW-0812">Transmembrane</keyword>
<keyword evidence="3" id="KW-1185">Reference proteome</keyword>
<dbReference type="AlphaFoldDB" id="A0A967KFJ4"/>
<dbReference type="EMBL" id="JAAQPH010000009">
    <property type="protein sequence ID" value="NIA69631.1"/>
    <property type="molecule type" value="Genomic_DNA"/>
</dbReference>
<feature type="transmembrane region" description="Helical" evidence="1">
    <location>
        <begin position="38"/>
        <end position="55"/>
    </location>
</feature>
<dbReference type="Proteomes" id="UP000761264">
    <property type="component" value="Unassembled WGS sequence"/>
</dbReference>
<comment type="caution">
    <text evidence="2">The sequence shown here is derived from an EMBL/GenBank/DDBJ whole genome shotgun (WGS) entry which is preliminary data.</text>
</comment>
<dbReference type="RefSeq" id="WP_167225410.1">
    <property type="nucleotide sequence ID" value="NZ_JAAQPH010000009.1"/>
</dbReference>
<protein>
    <recommendedName>
        <fullName evidence="4">PH domain-containing protein</fullName>
    </recommendedName>
</protein>
<proteinExistence type="predicted"/>
<evidence type="ECO:0008006" key="4">
    <source>
        <dbReference type="Google" id="ProtNLM"/>
    </source>
</evidence>
<accession>A0A967KFJ4</accession>
<reference evidence="2" key="1">
    <citation type="submission" date="2020-03" db="EMBL/GenBank/DDBJ databases">
        <title>Genome of Pelagibius litoralis DSM 21314T.</title>
        <authorList>
            <person name="Wang G."/>
        </authorList>
    </citation>
    <scope>NUCLEOTIDE SEQUENCE</scope>
    <source>
        <strain evidence="2">DSM 21314</strain>
    </source>
</reference>
<keyword evidence="1" id="KW-0472">Membrane</keyword>
<feature type="transmembrane region" description="Helical" evidence="1">
    <location>
        <begin position="67"/>
        <end position="85"/>
    </location>
</feature>
<evidence type="ECO:0000313" key="3">
    <source>
        <dbReference type="Proteomes" id="UP000761264"/>
    </source>
</evidence>
<gene>
    <name evidence="2" type="ORF">HBA54_13600</name>
</gene>
<name>A0A967KFJ4_9PROT</name>
<organism evidence="2 3">
    <name type="scientific">Pelagibius litoralis</name>
    <dbReference type="NCBI Taxonomy" id="374515"/>
    <lineage>
        <taxon>Bacteria</taxon>
        <taxon>Pseudomonadati</taxon>
        <taxon>Pseudomonadota</taxon>
        <taxon>Alphaproteobacteria</taxon>
        <taxon>Rhodospirillales</taxon>
        <taxon>Rhodovibrionaceae</taxon>
        <taxon>Pelagibius</taxon>
    </lineage>
</organism>
<keyword evidence="1" id="KW-1133">Transmembrane helix</keyword>
<evidence type="ECO:0000313" key="2">
    <source>
        <dbReference type="EMBL" id="NIA69631.1"/>
    </source>
</evidence>
<sequence length="192" mass="21249">MSGDPLETARQALEPGETLVWADRPSPEAFARTKVPQVIRGVLGLAVIAGLHWYGYVPDWRIGGQHALLFGFLIAASAYCLVLIFSPNIAKISARSMVYAVTDRRIMILSLWPFRRSRVFLPGEIDAPRTMATEAGRGVVVFLERKLPWWKRSAGGSYQIEAFYGIADAPMVAEAIEKLKGPQEASPFDNED</sequence>